<dbReference type="PANTHER" id="PTHR11079">
    <property type="entry name" value="CYTOSINE DEAMINASE FAMILY MEMBER"/>
    <property type="match status" value="1"/>
</dbReference>
<keyword evidence="3 6" id="KW-0378">Hydrolase</keyword>
<dbReference type="GO" id="GO:0002100">
    <property type="term" value="P:tRNA wobble adenosine to inosine editing"/>
    <property type="evidence" value="ECO:0007669"/>
    <property type="project" value="UniProtKB-UniRule"/>
</dbReference>
<proteinExistence type="inferred from homology"/>
<evidence type="ECO:0000256" key="4">
    <source>
        <dbReference type="ARBA" id="ARBA00022833"/>
    </source>
</evidence>
<comment type="similarity">
    <text evidence="6">Belongs to the cytidine and deoxycytidylate deaminase family.</text>
</comment>
<evidence type="ECO:0000256" key="5">
    <source>
        <dbReference type="ARBA" id="ARBA00048045"/>
    </source>
</evidence>
<organism evidence="8 9">
    <name type="scientific">Desulfobulbus oralis</name>
    <dbReference type="NCBI Taxonomy" id="1986146"/>
    <lineage>
        <taxon>Bacteria</taxon>
        <taxon>Pseudomonadati</taxon>
        <taxon>Thermodesulfobacteriota</taxon>
        <taxon>Desulfobulbia</taxon>
        <taxon>Desulfobulbales</taxon>
        <taxon>Desulfobulbaceae</taxon>
        <taxon>Desulfobulbus</taxon>
    </lineage>
</organism>
<dbReference type="GO" id="GO:0008270">
    <property type="term" value="F:zinc ion binding"/>
    <property type="evidence" value="ECO:0007669"/>
    <property type="project" value="UniProtKB-UniRule"/>
</dbReference>
<protein>
    <recommendedName>
        <fullName evidence="6">tRNA-specific adenosine deaminase</fullName>
        <ecNumber evidence="6">3.5.4.33</ecNumber>
    </recommendedName>
</protein>
<dbReference type="SUPFAM" id="SSF53927">
    <property type="entry name" value="Cytidine deaminase-like"/>
    <property type="match status" value="1"/>
</dbReference>
<dbReference type="InterPro" id="IPR016193">
    <property type="entry name" value="Cytidine_deaminase-like"/>
</dbReference>
<dbReference type="InterPro" id="IPR002125">
    <property type="entry name" value="CMP_dCMP_dom"/>
</dbReference>
<gene>
    <name evidence="6" type="primary">tadA</name>
    <name evidence="8" type="ORF">CAY53_09455</name>
</gene>
<evidence type="ECO:0000256" key="1">
    <source>
        <dbReference type="ARBA" id="ARBA00022694"/>
    </source>
</evidence>
<dbReference type="AlphaFoldDB" id="A0A2L1GRN9"/>
<evidence type="ECO:0000313" key="8">
    <source>
        <dbReference type="EMBL" id="AVD72320.1"/>
    </source>
</evidence>
<dbReference type="EMBL" id="CP021255">
    <property type="protein sequence ID" value="AVD72320.1"/>
    <property type="molecule type" value="Genomic_DNA"/>
</dbReference>
<dbReference type="Pfam" id="PF00383">
    <property type="entry name" value="dCMP_cyt_deam_1"/>
    <property type="match status" value="1"/>
</dbReference>
<feature type="binding site" evidence="6">
    <location>
        <position position="77"/>
    </location>
    <ligand>
        <name>Zn(2+)</name>
        <dbReference type="ChEBI" id="CHEBI:29105"/>
        <note>catalytic</note>
    </ligand>
</feature>
<dbReference type="PROSITE" id="PS51747">
    <property type="entry name" value="CYT_DCMP_DEAMINASES_2"/>
    <property type="match status" value="1"/>
</dbReference>
<evidence type="ECO:0000256" key="3">
    <source>
        <dbReference type="ARBA" id="ARBA00022801"/>
    </source>
</evidence>
<dbReference type="GO" id="GO:0052717">
    <property type="term" value="F:tRNA-specific adenosine-34 deaminase activity"/>
    <property type="evidence" value="ECO:0007669"/>
    <property type="project" value="UniProtKB-UniRule"/>
</dbReference>
<comment type="subunit">
    <text evidence="6">Homodimer.</text>
</comment>
<feature type="domain" description="CMP/dCMP-type deaminase" evidence="7">
    <location>
        <begin position="1"/>
        <end position="107"/>
    </location>
</feature>
<comment type="cofactor">
    <cofactor evidence="6">
        <name>Zn(2+)</name>
        <dbReference type="ChEBI" id="CHEBI:29105"/>
    </cofactor>
    <text evidence="6">Binds 1 zinc ion per subunit.</text>
</comment>
<reference evidence="8" key="2">
    <citation type="journal article" date="2018" name="MBio">
        <title>Insights into the evolution of host association through the isolation and characterization of a novel human periodontal pathobiont, Desulfobulbus oralis.</title>
        <authorList>
            <person name="Cross K.L."/>
            <person name="Chirania P."/>
            <person name="Xiong W."/>
            <person name="Beall C.J."/>
            <person name="Elkins J.G."/>
            <person name="Giannone R.J."/>
            <person name="Griffen A.L."/>
            <person name="Guss A.M."/>
            <person name="Hettich R.L."/>
            <person name="Joshi S.S."/>
            <person name="Mokrzan E.M."/>
            <person name="Martin R.K."/>
            <person name="Zhulin I.B."/>
            <person name="Leys E.J."/>
            <person name="Podar M."/>
        </authorList>
    </citation>
    <scope>NUCLEOTIDE SEQUENCE [LARGE SCALE GENOMIC DNA]</scope>
    <source>
        <strain evidence="8">ORNL</strain>
    </source>
</reference>
<evidence type="ECO:0000256" key="2">
    <source>
        <dbReference type="ARBA" id="ARBA00022723"/>
    </source>
</evidence>
<dbReference type="OrthoDB" id="9802676at2"/>
<sequence>MQRALDQARAAALSGEVPVGAVLMGRGGELLAEAGNACIRSCDPSAHAEMLAIRRAAERLGNYRLPGCTLFVTLEPCIMCAGVCIQARIARIVYGADDPRAGALHSCYAIGRDGRLNHDLTVAGGLMADECAALLRDFFRARRQKAL</sequence>
<feature type="binding site" evidence="6">
    <location>
        <position position="47"/>
    </location>
    <ligand>
        <name>Zn(2+)</name>
        <dbReference type="ChEBI" id="CHEBI:29105"/>
        <note>catalytic</note>
    </ligand>
</feature>
<accession>A0A2L1GRN9</accession>
<dbReference type="Proteomes" id="UP000239867">
    <property type="component" value="Chromosome"/>
</dbReference>
<dbReference type="KEGG" id="deo:CAY53_09455"/>
<evidence type="ECO:0000256" key="6">
    <source>
        <dbReference type="HAMAP-Rule" id="MF_00972"/>
    </source>
</evidence>
<keyword evidence="2 6" id="KW-0479">Metal-binding</keyword>
<feature type="active site" description="Proton donor" evidence="6">
    <location>
        <position position="49"/>
    </location>
</feature>
<feature type="binding site" evidence="6">
    <location>
        <position position="80"/>
    </location>
    <ligand>
        <name>Zn(2+)</name>
        <dbReference type="ChEBI" id="CHEBI:29105"/>
        <note>catalytic</note>
    </ligand>
</feature>
<keyword evidence="9" id="KW-1185">Reference proteome</keyword>
<reference evidence="8" key="1">
    <citation type="submission" date="2017-05" db="EMBL/GenBank/DDBJ databases">
        <authorList>
            <person name="Song R."/>
            <person name="Chenine A.L."/>
            <person name="Ruprecht R.M."/>
        </authorList>
    </citation>
    <scope>NUCLEOTIDE SEQUENCE</scope>
    <source>
        <strain evidence="8">ORNL</strain>
    </source>
</reference>
<dbReference type="HAMAP" id="MF_00972">
    <property type="entry name" value="tRNA_aden_deaminase"/>
    <property type="match status" value="1"/>
</dbReference>
<evidence type="ECO:0000259" key="7">
    <source>
        <dbReference type="PROSITE" id="PS51747"/>
    </source>
</evidence>
<dbReference type="InterPro" id="IPR028883">
    <property type="entry name" value="tRNA_aden_deaminase"/>
</dbReference>
<dbReference type="NCBIfam" id="NF008113">
    <property type="entry name" value="PRK10860.1"/>
    <property type="match status" value="1"/>
</dbReference>
<dbReference type="Gene3D" id="3.40.140.10">
    <property type="entry name" value="Cytidine Deaminase, domain 2"/>
    <property type="match status" value="1"/>
</dbReference>
<keyword evidence="4 6" id="KW-0862">Zinc</keyword>
<dbReference type="EC" id="3.5.4.33" evidence="6"/>
<dbReference type="PANTHER" id="PTHR11079:SF202">
    <property type="entry name" value="TRNA-SPECIFIC ADENOSINE DEAMINASE"/>
    <property type="match status" value="1"/>
</dbReference>
<keyword evidence="1 6" id="KW-0819">tRNA processing</keyword>
<comment type="function">
    <text evidence="6">Catalyzes the deamination of adenosine to inosine at the wobble position 34 of tRNA(Arg2).</text>
</comment>
<comment type="catalytic activity">
    <reaction evidence="5 6">
        <text>adenosine(34) in tRNA + H2O + H(+) = inosine(34) in tRNA + NH4(+)</text>
        <dbReference type="Rhea" id="RHEA:43168"/>
        <dbReference type="Rhea" id="RHEA-COMP:10373"/>
        <dbReference type="Rhea" id="RHEA-COMP:10374"/>
        <dbReference type="ChEBI" id="CHEBI:15377"/>
        <dbReference type="ChEBI" id="CHEBI:15378"/>
        <dbReference type="ChEBI" id="CHEBI:28938"/>
        <dbReference type="ChEBI" id="CHEBI:74411"/>
        <dbReference type="ChEBI" id="CHEBI:82852"/>
        <dbReference type="EC" id="3.5.4.33"/>
    </reaction>
</comment>
<dbReference type="CDD" id="cd01285">
    <property type="entry name" value="nucleoside_deaminase"/>
    <property type="match status" value="1"/>
</dbReference>
<evidence type="ECO:0000313" key="9">
    <source>
        <dbReference type="Proteomes" id="UP000239867"/>
    </source>
</evidence>
<name>A0A2L1GRN9_9BACT</name>